<evidence type="ECO:0000259" key="2">
    <source>
        <dbReference type="Pfam" id="PF22513"/>
    </source>
</evidence>
<name>A0A4R6QJE4_9BURK</name>
<dbReference type="InterPro" id="IPR053853">
    <property type="entry name" value="FitA-like_RHH"/>
</dbReference>
<evidence type="ECO:0000256" key="1">
    <source>
        <dbReference type="SAM" id="MobiDB-lite"/>
    </source>
</evidence>
<proteinExistence type="predicted"/>
<keyword evidence="4" id="KW-1185">Reference proteome</keyword>
<dbReference type="AlphaFoldDB" id="A0A4R6QJE4"/>
<gene>
    <name evidence="3" type="ORF">DES47_10759</name>
</gene>
<dbReference type="InterPro" id="IPR010985">
    <property type="entry name" value="Ribbon_hlx_hlx"/>
</dbReference>
<dbReference type="Proteomes" id="UP000295361">
    <property type="component" value="Unassembled WGS sequence"/>
</dbReference>
<feature type="region of interest" description="Disordered" evidence="1">
    <location>
        <begin position="69"/>
        <end position="97"/>
    </location>
</feature>
<protein>
    <submittedName>
        <fullName evidence="3">Plasmid stability protein</fullName>
    </submittedName>
</protein>
<evidence type="ECO:0000313" key="3">
    <source>
        <dbReference type="EMBL" id="TDP62481.1"/>
    </source>
</evidence>
<dbReference type="RefSeq" id="WP_133702950.1">
    <property type="nucleotide sequence ID" value="NZ_SNXS01000007.1"/>
</dbReference>
<feature type="domain" description="Antitoxin FitA-like ribbon-helix-helix" evidence="2">
    <location>
        <begin position="2"/>
        <end position="40"/>
    </location>
</feature>
<evidence type="ECO:0000313" key="4">
    <source>
        <dbReference type="Proteomes" id="UP000295361"/>
    </source>
</evidence>
<dbReference type="SUPFAM" id="SSF47598">
    <property type="entry name" value="Ribbon-helix-helix"/>
    <property type="match status" value="1"/>
</dbReference>
<sequence>MATLTIRDLDEVLKQRLRIRAAHRNRSMEEEARQILRAALIESPAPTADLARRIRARFAGLGDVNLPLEAREPVRPPPDFGGAAIPTAMRRAKPAGK</sequence>
<dbReference type="InParanoid" id="A0A4R6QJE4"/>
<dbReference type="GO" id="GO:0006355">
    <property type="term" value="P:regulation of DNA-templated transcription"/>
    <property type="evidence" value="ECO:0007669"/>
    <property type="project" value="InterPro"/>
</dbReference>
<dbReference type="Gene3D" id="1.10.1220.10">
    <property type="entry name" value="Met repressor-like"/>
    <property type="match status" value="1"/>
</dbReference>
<dbReference type="InterPro" id="IPR013321">
    <property type="entry name" value="Arc_rbn_hlx_hlx"/>
</dbReference>
<accession>A0A4R6QJE4</accession>
<comment type="caution">
    <text evidence="3">The sequence shown here is derived from an EMBL/GenBank/DDBJ whole genome shotgun (WGS) entry which is preliminary data.</text>
</comment>
<dbReference type="OrthoDB" id="2389872at2"/>
<dbReference type="EMBL" id="SNXS01000007">
    <property type="protein sequence ID" value="TDP62481.1"/>
    <property type="molecule type" value="Genomic_DNA"/>
</dbReference>
<organism evidence="3 4">
    <name type="scientific">Roseateles toxinivorans</name>
    <dbReference type="NCBI Taxonomy" id="270368"/>
    <lineage>
        <taxon>Bacteria</taxon>
        <taxon>Pseudomonadati</taxon>
        <taxon>Pseudomonadota</taxon>
        <taxon>Betaproteobacteria</taxon>
        <taxon>Burkholderiales</taxon>
        <taxon>Sphaerotilaceae</taxon>
        <taxon>Roseateles</taxon>
    </lineage>
</organism>
<reference evidence="3 4" key="1">
    <citation type="submission" date="2019-03" db="EMBL/GenBank/DDBJ databases">
        <title>Genomic Encyclopedia of Type Strains, Phase IV (KMG-IV): sequencing the most valuable type-strain genomes for metagenomic binning, comparative biology and taxonomic classification.</title>
        <authorList>
            <person name="Goeker M."/>
        </authorList>
    </citation>
    <scope>NUCLEOTIDE SEQUENCE [LARGE SCALE GENOMIC DNA]</scope>
    <source>
        <strain evidence="3 4">DSM 16998</strain>
    </source>
</reference>
<dbReference type="Pfam" id="PF22513">
    <property type="entry name" value="FitA-like_RHH"/>
    <property type="match status" value="1"/>
</dbReference>